<name>A0A151RY35_CAJCA</name>
<dbReference type="GO" id="GO:0010073">
    <property type="term" value="P:meristem maintenance"/>
    <property type="evidence" value="ECO:0007669"/>
    <property type="project" value="InterPro"/>
</dbReference>
<dbReference type="Pfam" id="PF10536">
    <property type="entry name" value="PMD"/>
    <property type="match status" value="2"/>
</dbReference>
<dbReference type="AlphaFoldDB" id="A0A151RY35"/>
<dbReference type="Proteomes" id="UP000075243">
    <property type="component" value="Unassembled WGS sequence"/>
</dbReference>
<evidence type="ECO:0000313" key="2">
    <source>
        <dbReference type="EMBL" id="KYP47460.1"/>
    </source>
</evidence>
<dbReference type="EMBL" id="KQ483527">
    <property type="protein sequence ID" value="KYP47460.1"/>
    <property type="molecule type" value="Genomic_DNA"/>
</dbReference>
<proteinExistence type="predicted"/>
<dbReference type="InterPro" id="IPR044824">
    <property type="entry name" value="MAIN-like"/>
</dbReference>
<sequence>MSDKSGNRLHLMYLPLLADLERAGRYSWGFTCLAHLYREICRAICPSPKKKGGCSLLLQSWAWYHMPFIQPRVQQDITFLLASRIWTSCTALTSFVVVVWHQTDRVQLQFGLWQPIPNEAHNLDKMHEIDMRGHNDTIWDEQHADWISIWKDRRKHVIFGEPIQGPLQHTPEYLQ</sequence>
<evidence type="ECO:0000313" key="3">
    <source>
        <dbReference type="Proteomes" id="UP000075243"/>
    </source>
</evidence>
<keyword evidence="3" id="KW-1185">Reference proteome</keyword>
<feature type="domain" description="Aminotransferase-like plant mobile" evidence="1">
    <location>
        <begin position="82"/>
        <end position="174"/>
    </location>
</feature>
<feature type="domain" description="Aminotransferase-like plant mobile" evidence="1">
    <location>
        <begin position="2"/>
        <end position="75"/>
    </location>
</feature>
<dbReference type="InterPro" id="IPR019557">
    <property type="entry name" value="AminoTfrase-like_pln_mobile"/>
</dbReference>
<reference evidence="2" key="1">
    <citation type="journal article" date="2012" name="Nat. Biotechnol.">
        <title>Draft genome sequence of pigeonpea (Cajanus cajan), an orphan legume crop of resource-poor farmers.</title>
        <authorList>
            <person name="Varshney R.K."/>
            <person name="Chen W."/>
            <person name="Li Y."/>
            <person name="Bharti A.K."/>
            <person name="Saxena R.K."/>
            <person name="Schlueter J.A."/>
            <person name="Donoghue M.T."/>
            <person name="Azam S."/>
            <person name="Fan G."/>
            <person name="Whaley A.M."/>
            <person name="Farmer A.D."/>
            <person name="Sheridan J."/>
            <person name="Iwata A."/>
            <person name="Tuteja R."/>
            <person name="Penmetsa R.V."/>
            <person name="Wu W."/>
            <person name="Upadhyaya H.D."/>
            <person name="Yang S.P."/>
            <person name="Shah T."/>
            <person name="Saxena K.B."/>
            <person name="Michael T."/>
            <person name="McCombie W.R."/>
            <person name="Yang B."/>
            <person name="Zhang G."/>
            <person name="Yang H."/>
            <person name="Wang J."/>
            <person name="Spillane C."/>
            <person name="Cook D.R."/>
            <person name="May G.D."/>
            <person name="Xu X."/>
            <person name="Jackson S.A."/>
        </authorList>
    </citation>
    <scope>NUCLEOTIDE SEQUENCE [LARGE SCALE GENOMIC DNA]</scope>
</reference>
<organism evidence="2 3">
    <name type="scientific">Cajanus cajan</name>
    <name type="common">Pigeon pea</name>
    <name type="synonym">Cajanus indicus</name>
    <dbReference type="NCBI Taxonomy" id="3821"/>
    <lineage>
        <taxon>Eukaryota</taxon>
        <taxon>Viridiplantae</taxon>
        <taxon>Streptophyta</taxon>
        <taxon>Embryophyta</taxon>
        <taxon>Tracheophyta</taxon>
        <taxon>Spermatophyta</taxon>
        <taxon>Magnoliopsida</taxon>
        <taxon>eudicotyledons</taxon>
        <taxon>Gunneridae</taxon>
        <taxon>Pentapetalae</taxon>
        <taxon>rosids</taxon>
        <taxon>fabids</taxon>
        <taxon>Fabales</taxon>
        <taxon>Fabaceae</taxon>
        <taxon>Papilionoideae</taxon>
        <taxon>50 kb inversion clade</taxon>
        <taxon>NPAAA clade</taxon>
        <taxon>indigoferoid/millettioid clade</taxon>
        <taxon>Phaseoleae</taxon>
        <taxon>Cajanus</taxon>
    </lineage>
</organism>
<protein>
    <submittedName>
        <fullName evidence="2">Serine/threonine protein phosphatase 7 long form isogeny</fullName>
    </submittedName>
</protein>
<dbReference type="PANTHER" id="PTHR46033">
    <property type="entry name" value="PROTEIN MAIN-LIKE 2"/>
    <property type="match status" value="1"/>
</dbReference>
<dbReference type="OMA" id="EICRAIC"/>
<evidence type="ECO:0000259" key="1">
    <source>
        <dbReference type="Pfam" id="PF10536"/>
    </source>
</evidence>
<gene>
    <name evidence="2" type="ORF">KK1_030920</name>
</gene>
<accession>A0A151RY35</accession>
<dbReference type="PANTHER" id="PTHR46033:SF8">
    <property type="entry name" value="PROTEIN MAINTENANCE OF MERISTEMS-LIKE"/>
    <property type="match status" value="1"/>
</dbReference>
<dbReference type="Gramene" id="C.cajan_31047.t">
    <property type="protein sequence ID" value="C.cajan_31047.t"/>
    <property type="gene ID" value="C.cajan_31047"/>
</dbReference>